<dbReference type="Proteomes" id="UP000821845">
    <property type="component" value="Chromosome 11"/>
</dbReference>
<sequence>MQSLSEWSSENVLEWLAAINMLSCGGEALRELKGADLASLDRERLRSLGLKEEATQDALLRCLAELCRPAPPLPPAQSTASQLLHQAGGPFFKPFRAISSLYHAAASPGEAGGRHRTDADPMEDTQAEVRGYDPDGMVWTTVPTTSGQPEPQERFKSAALASAVARREKAGRALMASHADTVPPTAAAIDTRQENLFPLAPRSAGAQGKKKRAWKPLPLPKPAPTDFVVVIKPQARLALTAVFPENSMGRAILAHLGSAAAPSVTIVPVCEQNLILVYTAFPHIADKIIGEFAVKSPAGAVPLVGHLRSDGHDSCYGVVTVSSTDTETTLRESLHWRDGEITHIRRLGTSNKVRLTFSGKVKPRYVHYDALLIPVQQYKKTVPACGLCGSIGHRPDACPGPKPDICGLCGSAAALVDGARAPHECAPRCSLCAGPHVTGDRTCKARYREPRPPPKAVPSGPRPKGKKKKKSKEKNRSTKDGTSSTNLTQLRPPQPGAGAGGPEYRGPTQDGPPPRVTTENGGPENSISAKTPNGSRPAAKGDQGSWASRVHHGPQVSSQSRVAPSLSPSPASQPNTPPLNLSREQLKITKLREQVAFLTQKLASAELSQAGPNTSNKTQAAEEMESTPSEQGLQEPGSTSFEARLSALESQMVARLTAIENRFSAALQAALERIPGMMASQMPKFSSRTRKSPIIKRVSTPGTNIKIPRLHSLSEEEMYEGPTTPVVQNAGNLDPACPLILRTGLPNISEQNGGQC</sequence>
<reference evidence="1" key="1">
    <citation type="submission" date="2020-05" db="EMBL/GenBank/DDBJ databases">
        <title>Large-scale comparative analyses of tick genomes elucidate their genetic diversity and vector capacities.</title>
        <authorList>
            <person name="Jia N."/>
            <person name="Wang J."/>
            <person name="Shi W."/>
            <person name="Du L."/>
            <person name="Sun Y."/>
            <person name="Zhan W."/>
            <person name="Jiang J."/>
            <person name="Wang Q."/>
            <person name="Zhang B."/>
            <person name="Ji P."/>
            <person name="Sakyi L.B."/>
            <person name="Cui X."/>
            <person name="Yuan T."/>
            <person name="Jiang B."/>
            <person name="Yang W."/>
            <person name="Lam T.T.-Y."/>
            <person name="Chang Q."/>
            <person name="Ding S."/>
            <person name="Wang X."/>
            <person name="Zhu J."/>
            <person name="Ruan X."/>
            <person name="Zhao L."/>
            <person name="Wei J."/>
            <person name="Que T."/>
            <person name="Du C."/>
            <person name="Cheng J."/>
            <person name="Dai P."/>
            <person name="Han X."/>
            <person name="Huang E."/>
            <person name="Gao Y."/>
            <person name="Liu J."/>
            <person name="Shao H."/>
            <person name="Ye R."/>
            <person name="Li L."/>
            <person name="Wei W."/>
            <person name="Wang X."/>
            <person name="Wang C."/>
            <person name="Yang T."/>
            <person name="Huo Q."/>
            <person name="Li W."/>
            <person name="Guo W."/>
            <person name="Chen H."/>
            <person name="Zhou L."/>
            <person name="Ni X."/>
            <person name="Tian J."/>
            <person name="Zhou Y."/>
            <person name="Sheng Y."/>
            <person name="Liu T."/>
            <person name="Pan Y."/>
            <person name="Xia L."/>
            <person name="Li J."/>
            <person name="Zhao F."/>
            <person name="Cao W."/>
        </authorList>
    </citation>
    <scope>NUCLEOTIDE SEQUENCE</scope>
    <source>
        <strain evidence="1">Hyas-2018</strain>
    </source>
</reference>
<protein>
    <submittedName>
        <fullName evidence="1">Uncharacterized protein</fullName>
    </submittedName>
</protein>
<organism evidence="1 2">
    <name type="scientific">Hyalomma asiaticum</name>
    <name type="common">Tick</name>
    <dbReference type="NCBI Taxonomy" id="266040"/>
    <lineage>
        <taxon>Eukaryota</taxon>
        <taxon>Metazoa</taxon>
        <taxon>Ecdysozoa</taxon>
        <taxon>Arthropoda</taxon>
        <taxon>Chelicerata</taxon>
        <taxon>Arachnida</taxon>
        <taxon>Acari</taxon>
        <taxon>Parasitiformes</taxon>
        <taxon>Ixodida</taxon>
        <taxon>Ixodoidea</taxon>
        <taxon>Ixodidae</taxon>
        <taxon>Hyalomminae</taxon>
        <taxon>Hyalomma</taxon>
    </lineage>
</organism>
<evidence type="ECO:0000313" key="2">
    <source>
        <dbReference type="Proteomes" id="UP000821845"/>
    </source>
</evidence>
<proteinExistence type="predicted"/>
<name>A0ACB7T6Y2_HYAAI</name>
<accession>A0ACB7T6Y2</accession>
<keyword evidence="2" id="KW-1185">Reference proteome</keyword>
<evidence type="ECO:0000313" key="1">
    <source>
        <dbReference type="EMBL" id="KAH6941883.1"/>
    </source>
</evidence>
<comment type="caution">
    <text evidence="1">The sequence shown here is derived from an EMBL/GenBank/DDBJ whole genome shotgun (WGS) entry which is preliminary data.</text>
</comment>
<gene>
    <name evidence="1" type="ORF">HPB50_023689</name>
</gene>
<dbReference type="EMBL" id="CM023491">
    <property type="protein sequence ID" value="KAH6941883.1"/>
    <property type="molecule type" value="Genomic_DNA"/>
</dbReference>